<dbReference type="SUPFAM" id="SSF50985">
    <property type="entry name" value="RCC1/BLIP-II"/>
    <property type="match status" value="1"/>
</dbReference>
<organism evidence="1">
    <name type="scientific">Graphocephala atropunctata</name>
    <dbReference type="NCBI Taxonomy" id="36148"/>
    <lineage>
        <taxon>Eukaryota</taxon>
        <taxon>Metazoa</taxon>
        <taxon>Ecdysozoa</taxon>
        <taxon>Arthropoda</taxon>
        <taxon>Hexapoda</taxon>
        <taxon>Insecta</taxon>
        <taxon>Pterygota</taxon>
        <taxon>Neoptera</taxon>
        <taxon>Paraneoptera</taxon>
        <taxon>Hemiptera</taxon>
        <taxon>Auchenorrhyncha</taxon>
        <taxon>Membracoidea</taxon>
        <taxon>Cicadellidae</taxon>
        <taxon>Cicadellinae</taxon>
        <taxon>Cicadellini</taxon>
        <taxon>Graphocephala</taxon>
    </lineage>
</organism>
<name>A0A1B6MLG9_9HEMI</name>
<dbReference type="AlphaFoldDB" id="A0A1B6MLG9"/>
<dbReference type="Gene3D" id="2.130.10.30">
    <property type="entry name" value="Regulator of chromosome condensation 1/beta-lactamase-inhibitor protein II"/>
    <property type="match status" value="1"/>
</dbReference>
<accession>A0A1B6MLG9</accession>
<feature type="non-terminal residue" evidence="1">
    <location>
        <position position="110"/>
    </location>
</feature>
<gene>
    <name evidence="1" type="ORF">g.51335</name>
</gene>
<feature type="non-terminal residue" evidence="1">
    <location>
        <position position="1"/>
    </location>
</feature>
<proteinExistence type="predicted"/>
<evidence type="ECO:0000313" key="1">
    <source>
        <dbReference type="EMBL" id="JAT36743.1"/>
    </source>
</evidence>
<dbReference type="InterPro" id="IPR009091">
    <property type="entry name" value="RCC1/BLIP-II"/>
</dbReference>
<reference evidence="1" key="1">
    <citation type="submission" date="2015-11" db="EMBL/GenBank/DDBJ databases">
        <title>De novo transcriptome assembly of four potential Pierce s Disease insect vectors from Arizona vineyards.</title>
        <authorList>
            <person name="Tassone E.E."/>
        </authorList>
    </citation>
    <scope>NUCLEOTIDE SEQUENCE</scope>
</reference>
<protein>
    <submittedName>
        <fullName evidence="1">Uncharacterized protein</fullName>
    </submittedName>
</protein>
<sequence>PDCTAIISDTGIVYVCGSNTHNKLGLSSKRKMFGLRNNLTEKSLTFQIVKALTSWQIESISFSSEHSAALSECGRVITTGNNSGAQIRNIPEGPRVMTTVEDQIANLVVC</sequence>
<dbReference type="EMBL" id="GEBQ01003234">
    <property type="protein sequence ID" value="JAT36743.1"/>
    <property type="molecule type" value="Transcribed_RNA"/>
</dbReference>